<evidence type="ECO:0000256" key="2">
    <source>
        <dbReference type="PROSITE-ProRule" id="PRU00221"/>
    </source>
</evidence>
<sequence>MFRKLGRRISHSPSSSEHIREEGASIDFNDVSFDIKDDESPGKHRRSSEPARSISPSSSTSTPQQGGKGPRHASIPEEHSNNRLQIPGRSETGVADSPRLLDGLGLDLVHTCSKPLVDLIFVHGLGGTSRGTWSWQRDRKNFWPAWLSQETDLCRSRIFTLGYNAEFSGQDTPLSILDFAKDLLFRMKTYSDGGGASDQPIGQNPLVFVMHSMGGLVVKKAYIIGKSDEQYARIISQIHAMLFLATPHRGSANAEFLNNVLRTTPGLSAKTYISELEKTSTSLQDINEQFRTVCGNIKLVSFYENQKTTIGFGVKKMIVERESAVLGYPTETSTGLNADHHGICKFSGTSDPNYVQVRNALRMFFRAISLPETTNISVASKKKLEELLGILENPADDLGIIRERIMKGSCHWILQRSTYLDWKNAESGGSKILWLTGLPAVGKSVLSSFVIDSLQKDRTIGNCYYHFFKSEHQTKRTVGQMLRNIAFQIAISCEPFREKLLELYDSGTLALGRQSMNIIWEIIFEGILFRQKFDGTFFWVLDGLDEADHPEILVKFLSKLQSYNQFRILIVSRLMRELAMSFGNNIEVVHDEVSLNDTFDDIKAYTDSVLSATLHSEKAQLDVSTRVLEKAHGSFLWVTLALDQLKDNWHTQNDIGRILNDLPEGMEPLYARMMQIISEQAPRPRAITLKILTWTLCAFRPLEIAELEVALASEFGSFLSLKDTVRQICANFVIVEKSRVTLIHDTARHFLLHSRGLPAAIDYRSGNEHVASTCLKFLMNPKKNWRHNLVLAKMTQSSFDPFLPYAATWWAYHVSLAPASSDLVSLVLEFLENSCLTWIHAVSLLGDIRTLTRAAQYIKLYIRRRNRKNSNESLMSLTGNRDDELKQWAKDLIRVVGRFGSILMQSPQSVYNHIIPFCPKGSIISKKYNRMTGLSVVGISSQTWDDCLARLTMGNDQYASKVFCKGAYFITLIGSGELIVWHAESCGEARRIDHGEWISVMTCSKVSPWVVTAGAKTIRGWDIITGEEVFCLPKFYERRILALSLCSADNELLIGYDDSSIQCVDLMSFTEKWKIILEEKDDLEHPCPHMISFSPDNYRVLVGYRGRAMLAWSLDQLDREPQKFVRPEDRYGRHHDTWKAGTPECAIWRPDLPVVLIIYNDTTLFEWNIEDDIQREISEVRAQDMAISPDGNLLVTSDYSGTLKVWTVPEFQLAYQRQDNDMVRSLAFSPDGQRFYDIRGPLCNVWEPDALIRPDDLDREELSSTQDTMLSQSGAPTIEAGRVQITALVCDTEDRFYCCGKDSGAVVLHNMATGEKIRRLYGHSTVVSIVEMAWSTSSKFIASADDCGRVIVKRLRKPSGQLTSWAVYPVLDFRPGQAILQLLFSSSEEYLLASSSICALVWSLKNKSEVCRLDLPLRAGIRWINHPLIEDCLLRIDSEDLHVFSWQTLKEIRRADLNDIQEGREDDADNEDDFMNTIGMNVPDISLLNLHKTISGENLLTIERIVQVHPTQLIFKVSAPTRIKDGPYSPRGIRLIDINSSHPTTCQQETSADLSMYVDRLIGSFHGLVVFLDRHYCFCTWDLEKGAASLKKHFFLPKDWLSPGMLKLCMLNSYGTILCPKNGEVAIIRSGVKL</sequence>
<dbReference type="Pfam" id="PF00400">
    <property type="entry name" value="WD40"/>
    <property type="match status" value="2"/>
</dbReference>
<feature type="domain" description="Nephrocystin 3-like N-terminal" evidence="5">
    <location>
        <begin position="408"/>
        <end position="573"/>
    </location>
</feature>
<feature type="repeat" description="WD" evidence="2">
    <location>
        <begin position="1185"/>
        <end position="1216"/>
    </location>
</feature>
<feature type="compositionally biased region" description="Low complexity" evidence="3">
    <location>
        <begin position="50"/>
        <end position="63"/>
    </location>
</feature>
<keyword evidence="7" id="KW-1185">Reference proteome</keyword>
<dbReference type="Gene3D" id="3.40.50.1820">
    <property type="entry name" value="alpha/beta hydrolase"/>
    <property type="match status" value="1"/>
</dbReference>
<accession>A0A2J6PHS8</accession>
<protein>
    <submittedName>
        <fullName evidence="6">NACHT and WD domain protein</fullName>
    </submittedName>
</protein>
<proteinExistence type="predicted"/>
<name>A0A2J6PHS8_9HELO</name>
<feature type="compositionally biased region" description="Basic residues" evidence="3">
    <location>
        <begin position="1"/>
        <end position="10"/>
    </location>
</feature>
<dbReference type="Gene3D" id="2.130.10.10">
    <property type="entry name" value="YVTN repeat-like/Quinoprotein amine dehydrogenase"/>
    <property type="match status" value="3"/>
</dbReference>
<organism evidence="6 7">
    <name type="scientific">Hyaloscypha hepaticicola</name>
    <dbReference type="NCBI Taxonomy" id="2082293"/>
    <lineage>
        <taxon>Eukaryota</taxon>
        <taxon>Fungi</taxon>
        <taxon>Dikarya</taxon>
        <taxon>Ascomycota</taxon>
        <taxon>Pezizomycotina</taxon>
        <taxon>Leotiomycetes</taxon>
        <taxon>Helotiales</taxon>
        <taxon>Hyaloscyphaceae</taxon>
        <taxon>Hyaloscypha</taxon>
    </lineage>
</organism>
<dbReference type="Pfam" id="PF24883">
    <property type="entry name" value="NPHP3_N"/>
    <property type="match status" value="1"/>
</dbReference>
<dbReference type="SUPFAM" id="SSF50998">
    <property type="entry name" value="Quinoprotein alcohol dehydrogenase-like"/>
    <property type="match status" value="1"/>
</dbReference>
<keyword evidence="1" id="KW-0677">Repeat</keyword>
<evidence type="ECO:0000259" key="4">
    <source>
        <dbReference type="Pfam" id="PF22939"/>
    </source>
</evidence>
<evidence type="ECO:0000256" key="3">
    <source>
        <dbReference type="SAM" id="MobiDB-lite"/>
    </source>
</evidence>
<keyword evidence="2" id="KW-0853">WD repeat</keyword>
<evidence type="ECO:0000256" key="1">
    <source>
        <dbReference type="ARBA" id="ARBA00022737"/>
    </source>
</evidence>
<evidence type="ECO:0000313" key="6">
    <source>
        <dbReference type="EMBL" id="PMD13592.1"/>
    </source>
</evidence>
<dbReference type="PANTHER" id="PTHR10039:SF16">
    <property type="entry name" value="GPI INOSITOL-DEACYLASE"/>
    <property type="match status" value="1"/>
</dbReference>
<dbReference type="PROSITE" id="PS50082">
    <property type="entry name" value="WD_REPEATS_2"/>
    <property type="match status" value="1"/>
</dbReference>
<evidence type="ECO:0000259" key="5">
    <source>
        <dbReference type="Pfam" id="PF24883"/>
    </source>
</evidence>
<dbReference type="EMBL" id="KZ613529">
    <property type="protein sequence ID" value="PMD13592.1"/>
    <property type="molecule type" value="Genomic_DNA"/>
</dbReference>
<dbReference type="Proteomes" id="UP000235672">
    <property type="component" value="Unassembled WGS sequence"/>
</dbReference>
<dbReference type="SUPFAM" id="SSF52540">
    <property type="entry name" value="P-loop containing nucleoside triphosphate hydrolases"/>
    <property type="match status" value="1"/>
</dbReference>
<dbReference type="OrthoDB" id="1658288at2759"/>
<feature type="compositionally biased region" description="Basic and acidic residues" evidence="3">
    <location>
        <begin position="33"/>
        <end position="42"/>
    </location>
</feature>
<dbReference type="SUPFAM" id="SSF53474">
    <property type="entry name" value="alpha/beta-Hydrolases"/>
    <property type="match status" value="1"/>
</dbReference>
<dbReference type="InterPro" id="IPR029058">
    <property type="entry name" value="AB_hydrolase_fold"/>
</dbReference>
<dbReference type="Pfam" id="PF22939">
    <property type="entry name" value="WHD_GPIID"/>
    <property type="match status" value="1"/>
</dbReference>
<dbReference type="SUPFAM" id="SSF69322">
    <property type="entry name" value="Tricorn protease domain 2"/>
    <property type="match status" value="1"/>
</dbReference>
<feature type="domain" description="GPI inositol-deacylase winged helix" evidence="4">
    <location>
        <begin position="681"/>
        <end position="754"/>
    </location>
</feature>
<dbReference type="InterPro" id="IPR027417">
    <property type="entry name" value="P-loop_NTPase"/>
</dbReference>
<dbReference type="InterPro" id="IPR015943">
    <property type="entry name" value="WD40/YVTN_repeat-like_dom_sf"/>
</dbReference>
<dbReference type="InterPro" id="IPR011047">
    <property type="entry name" value="Quinoprotein_ADH-like_sf"/>
</dbReference>
<dbReference type="InterPro" id="IPR001680">
    <property type="entry name" value="WD40_rpt"/>
</dbReference>
<dbReference type="PANTHER" id="PTHR10039">
    <property type="entry name" value="AMELOGENIN"/>
    <property type="match status" value="1"/>
</dbReference>
<dbReference type="Gene3D" id="3.40.50.300">
    <property type="entry name" value="P-loop containing nucleotide triphosphate hydrolases"/>
    <property type="match status" value="1"/>
</dbReference>
<dbReference type="InterPro" id="IPR054471">
    <property type="entry name" value="GPIID_WHD"/>
</dbReference>
<evidence type="ECO:0000313" key="7">
    <source>
        <dbReference type="Proteomes" id="UP000235672"/>
    </source>
</evidence>
<feature type="region of interest" description="Disordered" evidence="3">
    <location>
        <begin position="1"/>
        <end position="94"/>
    </location>
</feature>
<dbReference type="SMART" id="SM00320">
    <property type="entry name" value="WD40"/>
    <property type="match status" value="5"/>
</dbReference>
<dbReference type="InterPro" id="IPR056884">
    <property type="entry name" value="NPHP3-like_N"/>
</dbReference>
<reference evidence="6 7" key="1">
    <citation type="submission" date="2016-05" db="EMBL/GenBank/DDBJ databases">
        <title>A degradative enzymes factory behind the ericoid mycorrhizal symbiosis.</title>
        <authorList>
            <consortium name="DOE Joint Genome Institute"/>
            <person name="Martino E."/>
            <person name="Morin E."/>
            <person name="Grelet G."/>
            <person name="Kuo A."/>
            <person name="Kohler A."/>
            <person name="Daghino S."/>
            <person name="Barry K."/>
            <person name="Choi C."/>
            <person name="Cichocki N."/>
            <person name="Clum A."/>
            <person name="Copeland A."/>
            <person name="Hainaut M."/>
            <person name="Haridas S."/>
            <person name="Labutti K."/>
            <person name="Lindquist E."/>
            <person name="Lipzen A."/>
            <person name="Khouja H.-R."/>
            <person name="Murat C."/>
            <person name="Ohm R."/>
            <person name="Olson A."/>
            <person name="Spatafora J."/>
            <person name="Veneault-Fourrey C."/>
            <person name="Henrissat B."/>
            <person name="Grigoriev I."/>
            <person name="Martin F."/>
            <person name="Perotto S."/>
        </authorList>
    </citation>
    <scope>NUCLEOTIDE SEQUENCE [LARGE SCALE GENOMIC DNA]</scope>
    <source>
        <strain evidence="6 7">UAMH 7357</strain>
    </source>
</reference>
<gene>
    <name evidence="6" type="ORF">NA56DRAFT_651552</name>
</gene>